<dbReference type="RefSeq" id="WP_370443228.1">
    <property type="nucleotide sequence ID" value="NZ_JBGFTU010000041.1"/>
</dbReference>
<name>A0ABV4H610_9ACTN</name>
<keyword evidence="1" id="KW-0812">Transmembrane</keyword>
<dbReference type="EMBL" id="JBGFTU010000041">
    <property type="protein sequence ID" value="MEZ0167023.1"/>
    <property type="molecule type" value="Genomic_DNA"/>
</dbReference>
<dbReference type="Pfam" id="PF17418">
    <property type="entry name" value="SdpA"/>
    <property type="match status" value="1"/>
</dbReference>
<dbReference type="InterPro" id="IPR023902">
    <property type="entry name" value="Sporulation_SdpA"/>
</dbReference>
<accession>A0ABV4H610</accession>
<evidence type="ECO:0000313" key="2">
    <source>
        <dbReference type="EMBL" id="MEZ0167023.1"/>
    </source>
</evidence>
<dbReference type="Proteomes" id="UP001565927">
    <property type="component" value="Unassembled WGS sequence"/>
</dbReference>
<feature type="transmembrane region" description="Helical" evidence="1">
    <location>
        <begin position="12"/>
        <end position="36"/>
    </location>
</feature>
<evidence type="ECO:0000313" key="3">
    <source>
        <dbReference type="Proteomes" id="UP001565927"/>
    </source>
</evidence>
<keyword evidence="3" id="KW-1185">Reference proteome</keyword>
<keyword evidence="1" id="KW-0472">Membrane</keyword>
<evidence type="ECO:0000256" key="1">
    <source>
        <dbReference type="SAM" id="Phobius"/>
    </source>
</evidence>
<keyword evidence="1" id="KW-1133">Transmembrane helix</keyword>
<dbReference type="NCBIfam" id="TIGR04034">
    <property type="entry name" value="export_SdpA"/>
    <property type="match status" value="1"/>
</dbReference>
<comment type="caution">
    <text evidence="2">The sequence shown here is derived from an EMBL/GenBank/DDBJ whole genome shotgun (WGS) entry which is preliminary data.</text>
</comment>
<organism evidence="2 3">
    <name type="scientific">Kineococcus halophytocola</name>
    <dbReference type="NCBI Taxonomy" id="3234027"/>
    <lineage>
        <taxon>Bacteria</taxon>
        <taxon>Bacillati</taxon>
        <taxon>Actinomycetota</taxon>
        <taxon>Actinomycetes</taxon>
        <taxon>Kineosporiales</taxon>
        <taxon>Kineosporiaceae</taxon>
        <taxon>Kineococcus</taxon>
    </lineage>
</organism>
<gene>
    <name evidence="2" type="ORF">AB2L27_19900</name>
</gene>
<sequence>MQIDGSGQRKPSLTSVLVGITSLAVVMAVLITTIFYSLPSNVLSARDGSKIRRLSVELAQQSWVFFTRPPSYNEFQPFNVEQDGSVVSALEFPQSNPSNFFGIKRTQRAQGPEMANIVNTIDDWFDCRSMPSMDDCASAALDDAKQRISVINTSTAPTICGPILMVESEPVRWVFRNEYDEKRLPVRAVALEVNCSGSA</sequence>
<reference evidence="2 3" key="1">
    <citation type="submission" date="2024-07" db="EMBL/GenBank/DDBJ databases">
        <authorList>
            <person name="Thanompreechachai J."/>
            <person name="Duangmal K."/>
        </authorList>
    </citation>
    <scope>NUCLEOTIDE SEQUENCE [LARGE SCALE GENOMIC DNA]</scope>
    <source>
        <strain evidence="2 3">LSe6-4</strain>
    </source>
</reference>
<protein>
    <submittedName>
        <fullName evidence="2">SdpA family antimicrobial peptide system protein</fullName>
    </submittedName>
</protein>
<proteinExistence type="predicted"/>